<dbReference type="GO" id="GO:0006520">
    <property type="term" value="P:amino acid metabolic process"/>
    <property type="evidence" value="ECO:0007669"/>
    <property type="project" value="InterPro"/>
</dbReference>
<dbReference type="RefSeq" id="WP_155306973.1">
    <property type="nucleotide sequence ID" value="NZ_AP021875.1"/>
</dbReference>
<dbReference type="HAMAP" id="MF_00601">
    <property type="entry name" value="EutC"/>
    <property type="match status" value="1"/>
</dbReference>
<comment type="function">
    <text evidence="5">Catalyzes the deamination of various vicinal amino-alcohols to oxo compounds. Allows this organism to utilize ethanolamine as the sole source of nitrogen and carbon in the presence of external vitamin B12.</text>
</comment>
<dbReference type="GO" id="GO:0031471">
    <property type="term" value="C:ethanolamine degradation polyhedral organelle"/>
    <property type="evidence" value="ECO:0007669"/>
    <property type="project" value="UniProtKB-UniRule"/>
</dbReference>
<dbReference type="UniPathway" id="UPA00560"/>
<comment type="catalytic activity">
    <reaction evidence="5">
        <text>ethanolamine = acetaldehyde + NH4(+)</text>
        <dbReference type="Rhea" id="RHEA:15313"/>
        <dbReference type="ChEBI" id="CHEBI:15343"/>
        <dbReference type="ChEBI" id="CHEBI:28938"/>
        <dbReference type="ChEBI" id="CHEBI:57603"/>
        <dbReference type="EC" id="4.3.1.7"/>
    </reaction>
</comment>
<evidence type="ECO:0000256" key="3">
    <source>
        <dbReference type="ARBA" id="ARBA00023285"/>
    </source>
</evidence>
<dbReference type="PIRSF" id="PIRSF018982">
    <property type="entry name" value="EutC"/>
    <property type="match status" value="1"/>
</dbReference>
<dbReference type="PANTHER" id="PTHR39330:SF1">
    <property type="entry name" value="ETHANOLAMINE AMMONIA-LYASE SMALL SUBUNIT"/>
    <property type="match status" value="1"/>
</dbReference>
<dbReference type="Pfam" id="PF05985">
    <property type="entry name" value="EutC"/>
    <property type="match status" value="1"/>
</dbReference>
<dbReference type="GO" id="GO:0031419">
    <property type="term" value="F:cobalamin binding"/>
    <property type="evidence" value="ECO:0007669"/>
    <property type="project" value="UniProtKB-UniRule"/>
</dbReference>
<dbReference type="Gene3D" id="3.40.50.11240">
    <property type="entry name" value="Ethanolamine ammonia-lyase light chain (EutC)"/>
    <property type="match status" value="1"/>
</dbReference>
<keyword evidence="3 5" id="KW-0170">Cobalt</keyword>
<reference evidence="6 7" key="1">
    <citation type="submission" date="2019-11" db="EMBL/GenBank/DDBJ databases">
        <title>Comparative genomics of hydrocarbon-degrading Desulfosarcina strains.</title>
        <authorList>
            <person name="Watanabe M."/>
            <person name="Kojima H."/>
            <person name="Fukui M."/>
        </authorList>
    </citation>
    <scope>NUCLEOTIDE SEQUENCE [LARGE SCALE GENOMIC DNA]</scope>
    <source>
        <strain evidence="6 7">PP31</strain>
    </source>
</reference>
<dbReference type="Gene3D" id="1.10.30.40">
    <property type="entry name" value="Ethanolamine ammonia-lyase light chain (EutC), N-terminal domain"/>
    <property type="match status" value="1"/>
</dbReference>
<evidence type="ECO:0000313" key="6">
    <source>
        <dbReference type="EMBL" id="BBO78328.1"/>
    </source>
</evidence>
<comment type="subunit">
    <text evidence="5">The basic unit is a heterodimer which dimerizes to form tetramers. The heterotetramers trimerize; 6 large subunits form a core ring with 6 small subunits projecting outwards.</text>
</comment>
<evidence type="ECO:0000313" key="7">
    <source>
        <dbReference type="Proteomes" id="UP000427769"/>
    </source>
</evidence>
<comment type="cofactor">
    <cofactor evidence="5">
        <name>adenosylcob(III)alamin</name>
        <dbReference type="ChEBI" id="CHEBI:18408"/>
    </cofactor>
    <text evidence="5">Binds between the large and small subunits.</text>
</comment>
<keyword evidence="7" id="KW-1185">Reference proteome</keyword>
<organism evidence="6 7">
    <name type="scientific">Desulfosarcina widdelii</name>
    <dbReference type="NCBI Taxonomy" id="947919"/>
    <lineage>
        <taxon>Bacteria</taxon>
        <taxon>Pseudomonadati</taxon>
        <taxon>Thermodesulfobacteriota</taxon>
        <taxon>Desulfobacteria</taxon>
        <taxon>Desulfobacterales</taxon>
        <taxon>Desulfosarcinaceae</taxon>
        <taxon>Desulfosarcina</taxon>
    </lineage>
</organism>
<keyword evidence="4 5" id="KW-1283">Bacterial microcompartment</keyword>
<dbReference type="GO" id="GO:0046336">
    <property type="term" value="P:ethanolamine catabolic process"/>
    <property type="evidence" value="ECO:0007669"/>
    <property type="project" value="UniProtKB-UniRule"/>
</dbReference>
<comment type="pathway">
    <text evidence="5">Amine and polyamine degradation; ethanolamine degradation.</text>
</comment>
<feature type="binding site" evidence="5">
    <location>
        <position position="209"/>
    </location>
    <ligand>
        <name>adenosylcob(III)alamin</name>
        <dbReference type="ChEBI" id="CHEBI:18408"/>
    </ligand>
</feature>
<evidence type="ECO:0000256" key="5">
    <source>
        <dbReference type="HAMAP-Rule" id="MF_00601"/>
    </source>
</evidence>
<dbReference type="Proteomes" id="UP000427769">
    <property type="component" value="Chromosome"/>
</dbReference>
<dbReference type="EMBL" id="AP021875">
    <property type="protein sequence ID" value="BBO78328.1"/>
    <property type="molecule type" value="Genomic_DNA"/>
</dbReference>
<gene>
    <name evidence="5 6" type="primary">eutC</name>
    <name evidence="6" type="ORF">DSCW_57450</name>
</gene>
<evidence type="ECO:0000256" key="4">
    <source>
        <dbReference type="ARBA" id="ARBA00024446"/>
    </source>
</evidence>
<evidence type="ECO:0000256" key="1">
    <source>
        <dbReference type="ARBA" id="ARBA00022628"/>
    </source>
</evidence>
<dbReference type="KEGG" id="dwd:DSCW_57450"/>
<sequence>MKPSNALSRLKQLHALTPARIGLARAGSSISTREVLKFDLDHARARDAVHLPFDSANIEEALRVRELPVVQVHSAAADRSVYLQRPDLGRQLDGDSRRMLEQFRPADGQDFDISMVIADGLSARAVHTNAIALLDQFRLLPGVQGWHWSPVVVASQARVAIVDEVGEILNTRISIILIGERPGLSAADSMGIYLTFGPRKGRTDAERNCISNIRPGGLGYKDAALKLKSLIHEAFRRQLSGVLLKGLTITHQKS</sequence>
<dbReference type="NCBIfam" id="NF003971">
    <property type="entry name" value="PRK05465.1"/>
    <property type="match status" value="1"/>
</dbReference>
<protein>
    <recommendedName>
        <fullName evidence="5">Ethanolamine ammonia-lyase small subunit</fullName>
        <shortName evidence="5">EAL small subunit</shortName>
        <ecNumber evidence="5">4.3.1.7</ecNumber>
    </recommendedName>
</protein>
<dbReference type="GO" id="GO:0008851">
    <property type="term" value="F:ethanolamine ammonia-lyase activity"/>
    <property type="evidence" value="ECO:0007669"/>
    <property type="project" value="UniProtKB-UniRule"/>
</dbReference>
<feature type="binding site" evidence="5">
    <location>
        <position position="159"/>
    </location>
    <ligand>
        <name>adenosylcob(III)alamin</name>
        <dbReference type="ChEBI" id="CHEBI:18408"/>
    </ligand>
</feature>
<dbReference type="OrthoDB" id="114248at2"/>
<evidence type="ECO:0000256" key="2">
    <source>
        <dbReference type="ARBA" id="ARBA00023239"/>
    </source>
</evidence>
<dbReference type="EC" id="4.3.1.7" evidence="5"/>
<keyword evidence="2 5" id="KW-0456">Lyase</keyword>
<keyword evidence="1 5" id="KW-0846">Cobalamin</keyword>
<dbReference type="InterPro" id="IPR042251">
    <property type="entry name" value="EutC_C"/>
</dbReference>
<feature type="binding site" evidence="5">
    <location>
        <position position="180"/>
    </location>
    <ligand>
        <name>adenosylcob(III)alamin</name>
        <dbReference type="ChEBI" id="CHEBI:18408"/>
    </ligand>
</feature>
<comment type="subcellular location">
    <subcellularLocation>
        <location evidence="5">Bacterial microcompartment</location>
    </subcellularLocation>
</comment>
<dbReference type="AlphaFoldDB" id="A0A5K7ZB52"/>
<accession>A0A5K7ZB52</accession>
<dbReference type="InterPro" id="IPR042255">
    <property type="entry name" value="EutC_N"/>
</dbReference>
<dbReference type="GO" id="GO:0009350">
    <property type="term" value="C:ethanolamine ammonia-lyase complex"/>
    <property type="evidence" value="ECO:0007669"/>
    <property type="project" value="UniProtKB-UniRule"/>
</dbReference>
<dbReference type="PANTHER" id="PTHR39330">
    <property type="entry name" value="ETHANOLAMINE AMMONIA-LYASE LIGHT CHAIN"/>
    <property type="match status" value="1"/>
</dbReference>
<dbReference type="InterPro" id="IPR009246">
    <property type="entry name" value="EutC"/>
</dbReference>
<name>A0A5K7ZB52_9BACT</name>
<comment type="similarity">
    <text evidence="5">Belongs to the EutC family.</text>
</comment>
<proteinExistence type="inferred from homology"/>